<proteinExistence type="predicted"/>
<gene>
    <name evidence="2" type="ORF">BUALT_Bualt06G0058100</name>
</gene>
<dbReference type="EMBL" id="WHWC01000006">
    <property type="protein sequence ID" value="KAG8380838.1"/>
    <property type="molecule type" value="Genomic_DNA"/>
</dbReference>
<evidence type="ECO:0000313" key="2">
    <source>
        <dbReference type="EMBL" id="KAG8380838.1"/>
    </source>
</evidence>
<dbReference type="AlphaFoldDB" id="A0AAV6XEI0"/>
<reference evidence="2" key="1">
    <citation type="submission" date="2019-10" db="EMBL/GenBank/DDBJ databases">
        <authorList>
            <person name="Zhang R."/>
            <person name="Pan Y."/>
            <person name="Wang J."/>
            <person name="Ma R."/>
            <person name="Yu S."/>
        </authorList>
    </citation>
    <scope>NUCLEOTIDE SEQUENCE</scope>
    <source>
        <strain evidence="2">LA-IB0</strain>
        <tissue evidence="2">Leaf</tissue>
    </source>
</reference>
<evidence type="ECO:0000256" key="1">
    <source>
        <dbReference type="SAM" id="MobiDB-lite"/>
    </source>
</evidence>
<sequence>MALPPTASQPNPTATTNFETDIPTPMTYMEKLKVNTWPQEIVVWASKKTFVHGMDLKVIGTSALFNGKKTIFLLKEEDGFMATPYQYSLAGEFSNGYPTMTRLRAT</sequence>
<protein>
    <submittedName>
        <fullName evidence="2">Uncharacterized protein</fullName>
    </submittedName>
</protein>
<comment type="caution">
    <text evidence="2">The sequence shown here is derived from an EMBL/GenBank/DDBJ whole genome shotgun (WGS) entry which is preliminary data.</text>
</comment>
<dbReference type="Proteomes" id="UP000826271">
    <property type="component" value="Unassembled WGS sequence"/>
</dbReference>
<name>A0AAV6XEI0_9LAMI</name>
<keyword evidence="3" id="KW-1185">Reference proteome</keyword>
<evidence type="ECO:0000313" key="3">
    <source>
        <dbReference type="Proteomes" id="UP000826271"/>
    </source>
</evidence>
<organism evidence="2 3">
    <name type="scientific">Buddleja alternifolia</name>
    <dbReference type="NCBI Taxonomy" id="168488"/>
    <lineage>
        <taxon>Eukaryota</taxon>
        <taxon>Viridiplantae</taxon>
        <taxon>Streptophyta</taxon>
        <taxon>Embryophyta</taxon>
        <taxon>Tracheophyta</taxon>
        <taxon>Spermatophyta</taxon>
        <taxon>Magnoliopsida</taxon>
        <taxon>eudicotyledons</taxon>
        <taxon>Gunneridae</taxon>
        <taxon>Pentapetalae</taxon>
        <taxon>asterids</taxon>
        <taxon>lamiids</taxon>
        <taxon>Lamiales</taxon>
        <taxon>Scrophulariaceae</taxon>
        <taxon>Buddlejeae</taxon>
        <taxon>Buddleja</taxon>
    </lineage>
</organism>
<accession>A0AAV6XEI0</accession>
<feature type="region of interest" description="Disordered" evidence="1">
    <location>
        <begin position="1"/>
        <end position="21"/>
    </location>
</feature>
<feature type="compositionally biased region" description="Polar residues" evidence="1">
    <location>
        <begin position="1"/>
        <end position="19"/>
    </location>
</feature>